<evidence type="ECO:0000256" key="1">
    <source>
        <dbReference type="SAM" id="Phobius"/>
    </source>
</evidence>
<keyword evidence="1" id="KW-0472">Membrane</keyword>
<dbReference type="Proteomes" id="UP000257109">
    <property type="component" value="Unassembled WGS sequence"/>
</dbReference>
<comment type="caution">
    <text evidence="2">The sequence shown here is derived from an EMBL/GenBank/DDBJ whole genome shotgun (WGS) entry which is preliminary data.</text>
</comment>
<dbReference type="EMBL" id="QJKJ01014415">
    <property type="protein sequence ID" value="RDX64373.1"/>
    <property type="molecule type" value="Genomic_DNA"/>
</dbReference>
<name>A0A371EEA0_MUCPR</name>
<organism evidence="2 3">
    <name type="scientific">Mucuna pruriens</name>
    <name type="common">Velvet bean</name>
    <name type="synonym">Dolichos pruriens</name>
    <dbReference type="NCBI Taxonomy" id="157652"/>
    <lineage>
        <taxon>Eukaryota</taxon>
        <taxon>Viridiplantae</taxon>
        <taxon>Streptophyta</taxon>
        <taxon>Embryophyta</taxon>
        <taxon>Tracheophyta</taxon>
        <taxon>Spermatophyta</taxon>
        <taxon>Magnoliopsida</taxon>
        <taxon>eudicotyledons</taxon>
        <taxon>Gunneridae</taxon>
        <taxon>Pentapetalae</taxon>
        <taxon>rosids</taxon>
        <taxon>fabids</taxon>
        <taxon>Fabales</taxon>
        <taxon>Fabaceae</taxon>
        <taxon>Papilionoideae</taxon>
        <taxon>50 kb inversion clade</taxon>
        <taxon>NPAAA clade</taxon>
        <taxon>indigoferoid/millettioid clade</taxon>
        <taxon>Phaseoleae</taxon>
        <taxon>Mucuna</taxon>
    </lineage>
</organism>
<evidence type="ECO:0000313" key="2">
    <source>
        <dbReference type="EMBL" id="RDX64373.1"/>
    </source>
</evidence>
<feature type="non-terminal residue" evidence="2">
    <location>
        <position position="188"/>
    </location>
</feature>
<keyword evidence="3" id="KW-1185">Reference proteome</keyword>
<keyword evidence="1" id="KW-0812">Transmembrane</keyword>
<protein>
    <submittedName>
        <fullName evidence="2">Uncharacterized protein</fullName>
    </submittedName>
</protein>
<feature type="non-terminal residue" evidence="2">
    <location>
        <position position="1"/>
    </location>
</feature>
<proteinExistence type="predicted"/>
<evidence type="ECO:0000313" key="3">
    <source>
        <dbReference type="Proteomes" id="UP000257109"/>
    </source>
</evidence>
<gene>
    <name evidence="2" type="ORF">CR513_57077</name>
</gene>
<sequence length="188" mass="22039">MYKAKPMTTPIVTSLKLNIDISDPFLDPSFYHSVVGVKRILRYRSRTIHHDLLLISSFQPNITTYYDFYWSSDLDDHNSTSGCCVYLSANLHLSPVQEFSCNHYQNYTTLVFSSRIQSPSSTSQVVYHDNTLSILNWTYTLSITCFNIKRFWFYIFLPLSNQLMFLLKLFLNVSFTFVLPNSWSFLFL</sequence>
<accession>A0A371EEA0</accession>
<dbReference type="AlphaFoldDB" id="A0A371EEA0"/>
<reference evidence="2" key="1">
    <citation type="submission" date="2018-05" db="EMBL/GenBank/DDBJ databases">
        <title>Draft genome of Mucuna pruriens seed.</title>
        <authorList>
            <person name="Nnadi N.E."/>
            <person name="Vos R."/>
            <person name="Hasami M.H."/>
            <person name="Devisetty U.K."/>
            <person name="Aguiy J.C."/>
        </authorList>
    </citation>
    <scope>NUCLEOTIDE SEQUENCE [LARGE SCALE GENOMIC DNA]</scope>
    <source>
        <strain evidence="2">JCA_2017</strain>
    </source>
</reference>
<keyword evidence="1" id="KW-1133">Transmembrane helix</keyword>
<feature type="transmembrane region" description="Helical" evidence="1">
    <location>
        <begin position="151"/>
        <end position="179"/>
    </location>
</feature>